<dbReference type="InterPro" id="IPR000182">
    <property type="entry name" value="GNAT_dom"/>
</dbReference>
<reference evidence="4 5" key="1">
    <citation type="submission" date="2020-04" db="EMBL/GenBank/DDBJ databases">
        <authorList>
            <person name="Yin C."/>
        </authorList>
    </citation>
    <scope>NUCLEOTIDE SEQUENCE [LARGE SCALE GENOMIC DNA]</scope>
    <source>
        <strain evidence="4 5">Ak56</strain>
    </source>
</reference>
<organism evidence="4 5">
    <name type="scientific">Chitinophaga eiseniae</name>
    <dbReference type="NCBI Taxonomy" id="634771"/>
    <lineage>
        <taxon>Bacteria</taxon>
        <taxon>Pseudomonadati</taxon>
        <taxon>Bacteroidota</taxon>
        <taxon>Chitinophagia</taxon>
        <taxon>Chitinophagales</taxon>
        <taxon>Chitinophagaceae</taxon>
        <taxon>Chitinophaga</taxon>
    </lineage>
</organism>
<name>A0A847STL7_9BACT</name>
<dbReference type="Proteomes" id="UP000552864">
    <property type="component" value="Unassembled WGS sequence"/>
</dbReference>
<feature type="domain" description="N-acetyltransferase" evidence="3">
    <location>
        <begin position="3"/>
        <end position="145"/>
    </location>
</feature>
<dbReference type="GO" id="GO:0016747">
    <property type="term" value="F:acyltransferase activity, transferring groups other than amino-acyl groups"/>
    <property type="evidence" value="ECO:0007669"/>
    <property type="project" value="InterPro"/>
</dbReference>
<keyword evidence="1 4" id="KW-0808">Transferase</keyword>
<dbReference type="InterPro" id="IPR050680">
    <property type="entry name" value="YpeA/RimI_acetyltransf"/>
</dbReference>
<dbReference type="SUPFAM" id="SSF55729">
    <property type="entry name" value="Acyl-CoA N-acyltransferases (Nat)"/>
    <property type="match status" value="1"/>
</dbReference>
<evidence type="ECO:0000256" key="2">
    <source>
        <dbReference type="ARBA" id="ARBA00023315"/>
    </source>
</evidence>
<keyword evidence="5" id="KW-1185">Reference proteome</keyword>
<dbReference type="EMBL" id="JABAHZ010000006">
    <property type="protein sequence ID" value="NLR81478.1"/>
    <property type="molecule type" value="Genomic_DNA"/>
</dbReference>
<dbReference type="RefSeq" id="WP_168741111.1">
    <property type="nucleotide sequence ID" value="NZ_JABAHZ010000006.1"/>
</dbReference>
<evidence type="ECO:0000313" key="4">
    <source>
        <dbReference type="EMBL" id="NLR81478.1"/>
    </source>
</evidence>
<dbReference type="Pfam" id="PF00583">
    <property type="entry name" value="Acetyltransf_1"/>
    <property type="match status" value="1"/>
</dbReference>
<dbReference type="PANTHER" id="PTHR43420">
    <property type="entry name" value="ACETYLTRANSFERASE"/>
    <property type="match status" value="1"/>
</dbReference>
<protein>
    <submittedName>
        <fullName evidence="4">GNAT family N-acetyltransferase</fullName>
    </submittedName>
</protein>
<gene>
    <name evidence="4" type="ORF">HGH91_22820</name>
</gene>
<proteinExistence type="predicted"/>
<dbReference type="PROSITE" id="PS51186">
    <property type="entry name" value="GNAT"/>
    <property type="match status" value="1"/>
</dbReference>
<evidence type="ECO:0000259" key="3">
    <source>
        <dbReference type="PROSITE" id="PS51186"/>
    </source>
</evidence>
<accession>A0A847STL7</accession>
<keyword evidence="2" id="KW-0012">Acyltransferase</keyword>
<dbReference type="AlphaFoldDB" id="A0A847STL7"/>
<evidence type="ECO:0000256" key="1">
    <source>
        <dbReference type="ARBA" id="ARBA00022679"/>
    </source>
</evidence>
<dbReference type="CDD" id="cd04301">
    <property type="entry name" value="NAT_SF"/>
    <property type="match status" value="1"/>
</dbReference>
<sequence>MIPNIKTAQTDAELLACSDVILFLRPHLQKENLLAQLRDMQQEDYRIIYVTDPEDASKVVAFAGFRHMHKLFSGKTIYIDDLACLPAYQGRGYAAKLLDHVKELAKKEGLQAVQLDSGHGLFPAHRLYHRQGFHISAHHFTQKLA</sequence>
<comment type="caution">
    <text evidence="4">The sequence shown here is derived from an EMBL/GenBank/DDBJ whole genome shotgun (WGS) entry which is preliminary data.</text>
</comment>
<evidence type="ECO:0000313" key="5">
    <source>
        <dbReference type="Proteomes" id="UP000552864"/>
    </source>
</evidence>
<dbReference type="InterPro" id="IPR016181">
    <property type="entry name" value="Acyl_CoA_acyltransferase"/>
</dbReference>
<dbReference type="Gene3D" id="3.40.630.30">
    <property type="match status" value="1"/>
</dbReference>